<evidence type="ECO:0000256" key="12">
    <source>
        <dbReference type="SAM" id="SignalP"/>
    </source>
</evidence>
<dbReference type="InterPro" id="IPR005018">
    <property type="entry name" value="DOMON_domain"/>
</dbReference>
<keyword evidence="8" id="KW-0408">Iron</keyword>
<dbReference type="PROSITE" id="PS50939">
    <property type="entry name" value="CYTOCHROME_B561"/>
    <property type="match status" value="1"/>
</dbReference>
<evidence type="ECO:0000256" key="5">
    <source>
        <dbReference type="ARBA" id="ARBA00022692"/>
    </source>
</evidence>
<evidence type="ECO:0000256" key="1">
    <source>
        <dbReference type="ARBA" id="ARBA00001970"/>
    </source>
</evidence>
<proteinExistence type="inferred from homology"/>
<feature type="signal peptide" evidence="12">
    <location>
        <begin position="1"/>
        <end position="19"/>
    </location>
</feature>
<keyword evidence="4" id="KW-0813">Transport</keyword>
<dbReference type="InterPro" id="IPR051237">
    <property type="entry name" value="Ferric-chelate_Red/DefProt"/>
</dbReference>
<dbReference type="Gene3D" id="2.60.40.4060">
    <property type="entry name" value="Reeler domain"/>
    <property type="match status" value="1"/>
</dbReference>
<reference evidence="17" key="1">
    <citation type="submission" date="2025-08" db="UniProtKB">
        <authorList>
            <consortium name="RefSeq"/>
        </authorList>
    </citation>
    <scope>IDENTIFICATION</scope>
</reference>
<evidence type="ECO:0000256" key="3">
    <source>
        <dbReference type="ARBA" id="ARBA00009195"/>
    </source>
</evidence>
<dbReference type="InterPro" id="IPR042307">
    <property type="entry name" value="Reeler_sf"/>
</dbReference>
<dbReference type="CDD" id="cd08544">
    <property type="entry name" value="Reeler"/>
    <property type="match status" value="1"/>
</dbReference>
<keyword evidence="10" id="KW-0325">Glycoprotein</keyword>
<dbReference type="Gene3D" id="1.20.120.1770">
    <property type="match status" value="1"/>
</dbReference>
<evidence type="ECO:0000313" key="17">
    <source>
        <dbReference type="RefSeq" id="XP_012695110.2"/>
    </source>
</evidence>
<dbReference type="SMART" id="SM00665">
    <property type="entry name" value="B561"/>
    <property type="match status" value="1"/>
</dbReference>
<dbReference type="Proteomes" id="UP000515152">
    <property type="component" value="Chromosome 17"/>
</dbReference>
<evidence type="ECO:0000259" key="14">
    <source>
        <dbReference type="PROSITE" id="PS50939"/>
    </source>
</evidence>
<gene>
    <name evidence="17" type="primary">zgc:163022</name>
</gene>
<evidence type="ECO:0000256" key="7">
    <source>
        <dbReference type="ARBA" id="ARBA00022989"/>
    </source>
</evidence>
<evidence type="ECO:0000256" key="10">
    <source>
        <dbReference type="ARBA" id="ARBA00023180"/>
    </source>
</evidence>
<feature type="domain" description="DOMON" evidence="13">
    <location>
        <begin position="205"/>
        <end position="319"/>
    </location>
</feature>
<dbReference type="OrthoDB" id="2419613at2759"/>
<dbReference type="InterPro" id="IPR006593">
    <property type="entry name" value="Cyt_b561/ferric_Rdtase_TM"/>
</dbReference>
<dbReference type="GO" id="GO:0016020">
    <property type="term" value="C:membrane"/>
    <property type="evidence" value="ECO:0007669"/>
    <property type="project" value="UniProtKB-SubCell"/>
</dbReference>
<feature type="chain" id="PRO_5027818787" evidence="12">
    <location>
        <begin position="20"/>
        <end position="562"/>
    </location>
</feature>
<dbReference type="FunFam" id="2.60.40.4060:FF:000003">
    <property type="entry name" value="Ferric chelate reductase 1"/>
    <property type="match status" value="1"/>
</dbReference>
<evidence type="ECO:0000256" key="2">
    <source>
        <dbReference type="ARBA" id="ARBA00004141"/>
    </source>
</evidence>
<evidence type="ECO:0000259" key="15">
    <source>
        <dbReference type="PROSITE" id="PS51019"/>
    </source>
</evidence>
<keyword evidence="16" id="KW-1185">Reference proteome</keyword>
<feature type="domain" description="Reelin" evidence="15">
    <location>
        <begin position="10"/>
        <end position="176"/>
    </location>
</feature>
<feature type="transmembrane region" description="Helical" evidence="11">
    <location>
        <begin position="538"/>
        <end position="561"/>
    </location>
</feature>
<evidence type="ECO:0000259" key="13">
    <source>
        <dbReference type="PROSITE" id="PS50836"/>
    </source>
</evidence>
<dbReference type="Pfam" id="PF02014">
    <property type="entry name" value="Reeler"/>
    <property type="match status" value="1"/>
</dbReference>
<feature type="transmembrane region" description="Helical" evidence="11">
    <location>
        <begin position="500"/>
        <end position="517"/>
    </location>
</feature>
<dbReference type="InterPro" id="IPR002861">
    <property type="entry name" value="Reeler_dom"/>
</dbReference>
<comment type="similarity">
    <text evidence="3">Belongs to the FRRS1 family.</text>
</comment>
<dbReference type="PROSITE" id="PS50836">
    <property type="entry name" value="DOMON"/>
    <property type="match status" value="1"/>
</dbReference>
<feature type="domain" description="Cytochrome b561" evidence="14">
    <location>
        <begin position="323"/>
        <end position="521"/>
    </location>
</feature>
<dbReference type="PANTHER" id="PTHR45828:SF44">
    <property type="entry name" value="FERRIC-CHELATE REDUCTASE 1-RELATED"/>
    <property type="match status" value="1"/>
</dbReference>
<evidence type="ECO:0000256" key="11">
    <source>
        <dbReference type="SAM" id="Phobius"/>
    </source>
</evidence>
<evidence type="ECO:0000256" key="8">
    <source>
        <dbReference type="ARBA" id="ARBA00023004"/>
    </source>
</evidence>
<feature type="transmembrane region" description="Helical" evidence="11">
    <location>
        <begin position="432"/>
        <end position="451"/>
    </location>
</feature>
<feature type="transmembrane region" description="Helical" evidence="11">
    <location>
        <begin position="362"/>
        <end position="384"/>
    </location>
</feature>
<keyword evidence="9 11" id="KW-0472">Membrane</keyword>
<keyword evidence="5 11" id="KW-0812">Transmembrane</keyword>
<accession>A0A6P3WCH4</accession>
<evidence type="ECO:0000256" key="4">
    <source>
        <dbReference type="ARBA" id="ARBA00022448"/>
    </source>
</evidence>
<dbReference type="CDD" id="cd09628">
    <property type="entry name" value="DOMON_SDR_2_like"/>
    <property type="match status" value="1"/>
</dbReference>
<keyword evidence="12" id="KW-0732">Signal</keyword>
<dbReference type="AlphaFoldDB" id="A0A6P3WCH4"/>
<protein>
    <submittedName>
        <fullName evidence="17">Ferric-chelate reductase 1</fullName>
    </submittedName>
</protein>
<evidence type="ECO:0000313" key="16">
    <source>
        <dbReference type="Proteomes" id="UP000515152"/>
    </source>
</evidence>
<dbReference type="PROSITE" id="PS51019">
    <property type="entry name" value="REELIN"/>
    <property type="match status" value="1"/>
</dbReference>
<dbReference type="PANTHER" id="PTHR45828">
    <property type="entry name" value="CYTOCHROME B561/FERRIC REDUCTASE TRANSMEMBRANE"/>
    <property type="match status" value="1"/>
</dbReference>
<dbReference type="CDD" id="cd08760">
    <property type="entry name" value="Cyt_b561_FRRS1_like"/>
    <property type="match status" value="1"/>
</dbReference>
<organism evidence="16 17">
    <name type="scientific">Clupea harengus</name>
    <name type="common">Atlantic herring</name>
    <dbReference type="NCBI Taxonomy" id="7950"/>
    <lineage>
        <taxon>Eukaryota</taxon>
        <taxon>Metazoa</taxon>
        <taxon>Chordata</taxon>
        <taxon>Craniata</taxon>
        <taxon>Vertebrata</taxon>
        <taxon>Euteleostomi</taxon>
        <taxon>Actinopterygii</taxon>
        <taxon>Neopterygii</taxon>
        <taxon>Teleostei</taxon>
        <taxon>Clupei</taxon>
        <taxon>Clupeiformes</taxon>
        <taxon>Clupeoidei</taxon>
        <taxon>Clupeidae</taxon>
        <taxon>Clupea</taxon>
    </lineage>
</organism>
<evidence type="ECO:0000256" key="9">
    <source>
        <dbReference type="ARBA" id="ARBA00023136"/>
    </source>
</evidence>
<feature type="transmembrane region" description="Helical" evidence="11">
    <location>
        <begin position="396"/>
        <end position="420"/>
    </location>
</feature>
<keyword evidence="7 11" id="KW-1133">Transmembrane helix</keyword>
<comment type="subcellular location">
    <subcellularLocation>
        <location evidence="2">Membrane</location>
        <topology evidence="2">Multi-pass membrane protein</topology>
    </subcellularLocation>
</comment>
<feature type="transmembrane region" description="Helical" evidence="11">
    <location>
        <begin position="463"/>
        <end position="488"/>
    </location>
</feature>
<comment type="cofactor">
    <cofactor evidence="1">
        <name>heme b</name>
        <dbReference type="ChEBI" id="CHEBI:60344"/>
    </cofactor>
</comment>
<dbReference type="KEGG" id="char:105910892"/>
<dbReference type="SMART" id="SM00664">
    <property type="entry name" value="DoH"/>
    <property type="match status" value="1"/>
</dbReference>
<keyword evidence="6" id="KW-0249">Electron transport</keyword>
<dbReference type="GeneID" id="105910892"/>
<dbReference type="RefSeq" id="XP_012695110.2">
    <property type="nucleotide sequence ID" value="XM_012839656.2"/>
</dbReference>
<name>A0A6P3WCH4_CLUHA</name>
<dbReference type="Pfam" id="PF03351">
    <property type="entry name" value="DOMON"/>
    <property type="match status" value="1"/>
</dbReference>
<evidence type="ECO:0000256" key="6">
    <source>
        <dbReference type="ARBA" id="ARBA00022982"/>
    </source>
</evidence>
<sequence>MRIYPLLVLLACAPVLVLGYRSGLVTDSCDDMIPLHQGTNSSSSPPPYTITTDGTQYSEGDEITVSLRAESVPFEGFLLQAREVGGRSPVGSFSVLGAESRLLECAGLSNSAVSHLSGAKKNSIESKWRAPQSGQLKDIEFSVTFVQNYPNYWVGVKSPVVVFNTSISNPLPSLHPNEPVSSVGCGGSKVCFSRPQNCDPASSSDCYFMSVHEAPTDSSLKFEIYGASEGYISIGFSDDKQMGNDDIYICGKDSNSSIQVQHAYSTGRGAPTILPLENISHIKTSFVDGVISCTFVSKNTIAIQRNGVGSVYYIMFAYGLTSNGKLLYHRRSVFISEQKIDITRPQVVTKSQQPQIIKAHGALMLIAWMTTGSLGMLIARYLKAVTKGRGCLGKDLWFLAHVFLMVLSVAATIIAFILSFSHVKGWSGGSHPVLGCLVMILAFIQPLGAFFRCGPQHQWRFVFNWLHTMTAVAIKGLSVAAIFTGLYLVDSSQEGWMQKVMGGFVAWEALLFALLDLHMRWRQKDEDGVVFESVNIELILLTVFFLGNLAFLITLLIGIGMT</sequence>